<proteinExistence type="predicted"/>
<protein>
    <submittedName>
        <fullName evidence="2">Uncharacterized protein</fullName>
    </submittedName>
</protein>
<evidence type="ECO:0000313" key="2">
    <source>
        <dbReference type="EMBL" id="UQZ87444.1"/>
    </source>
</evidence>
<gene>
    <name evidence="2" type="ORF">SK3146_06746</name>
</gene>
<feature type="compositionally biased region" description="Low complexity" evidence="1">
    <location>
        <begin position="25"/>
        <end position="52"/>
    </location>
</feature>
<keyword evidence="3" id="KW-1185">Reference proteome</keyword>
<evidence type="ECO:0000313" key="3">
    <source>
        <dbReference type="Proteomes" id="UP001057134"/>
    </source>
</evidence>
<accession>A0ABY4RXN4</accession>
<evidence type="ECO:0000256" key="1">
    <source>
        <dbReference type="SAM" id="MobiDB-lite"/>
    </source>
</evidence>
<dbReference type="EMBL" id="CP027059">
    <property type="protein sequence ID" value="UQZ87444.1"/>
    <property type="molecule type" value="Genomic_DNA"/>
</dbReference>
<dbReference type="RefSeq" id="WP_249862905.1">
    <property type="nucleotide sequence ID" value="NZ_CP027059.1"/>
</dbReference>
<reference evidence="2" key="1">
    <citation type="submission" date="2018-02" db="EMBL/GenBank/DDBJ databases">
        <authorList>
            <person name="Kim S.-K."/>
            <person name="Jung H.-I."/>
            <person name="Lee S.-W."/>
        </authorList>
    </citation>
    <scope>NUCLEOTIDE SEQUENCE</scope>
    <source>
        <strain evidence="2">SK3146</strain>
    </source>
</reference>
<reference evidence="2" key="2">
    <citation type="journal article" date="2021" name="J Anim Sci Technol">
        <title>Complete genome sequence of Paenibacillus konkukensis sp. nov. SK3146 as a potential probiotic strain.</title>
        <authorList>
            <person name="Jung H.I."/>
            <person name="Park S."/>
            <person name="Niu K.M."/>
            <person name="Lee S.W."/>
            <person name="Kothari D."/>
            <person name="Yi K.J."/>
            <person name="Kim S.K."/>
        </authorList>
    </citation>
    <scope>NUCLEOTIDE SEQUENCE</scope>
    <source>
        <strain evidence="2">SK3146</strain>
    </source>
</reference>
<dbReference type="Proteomes" id="UP001057134">
    <property type="component" value="Chromosome"/>
</dbReference>
<name>A0ABY4RXN4_9BACL</name>
<feature type="region of interest" description="Disordered" evidence="1">
    <location>
        <begin position="1"/>
        <end position="59"/>
    </location>
</feature>
<organism evidence="2 3">
    <name type="scientific">Paenibacillus konkukensis</name>
    <dbReference type="NCBI Taxonomy" id="2020716"/>
    <lineage>
        <taxon>Bacteria</taxon>
        <taxon>Bacillati</taxon>
        <taxon>Bacillota</taxon>
        <taxon>Bacilli</taxon>
        <taxon>Bacillales</taxon>
        <taxon>Paenibacillaceae</taxon>
        <taxon>Paenibacillus</taxon>
    </lineage>
</organism>
<sequence>MAENQNDAVQHGLNAAKASAEDAEQQQQVEQLSSLLQNNAENANATSSAVNENESDLSE</sequence>